<feature type="region of interest" description="Disordered" evidence="2">
    <location>
        <begin position="393"/>
        <end position="413"/>
    </location>
</feature>
<evidence type="ECO:0000256" key="2">
    <source>
        <dbReference type="SAM" id="MobiDB-lite"/>
    </source>
</evidence>
<feature type="compositionally biased region" description="Low complexity" evidence="2">
    <location>
        <begin position="395"/>
        <end position="407"/>
    </location>
</feature>
<evidence type="ECO:0000313" key="3">
    <source>
        <dbReference type="EMBL" id="KAK4538055.1"/>
    </source>
</evidence>
<sequence length="468" mass="53875">MNAQGLPDGPATFGSRFGRAAPTPHPEEHYPDSAWPPPRPPFSSGDPLSAVISEKTGELERARQSRLRALEEQLRERDDTLRRLQLEHHTCRQRCEQLETEARVLRTQLNERDTQWQRSQREDDERQHTLTAELRQLRDALASEQANREETERLGEKLAASFDAYLEGFERRYRQLVQRARRQEQALHEALQAERSKRAPLQRQWERDRLALHEAQRQLETLQTQARDAADKWQAQLRELQRENDALQQECPQLREQLRLVQDEADRERERFLEASREAYAMLDESAARNDALETQLEQVSAQLRRLRTDGDAKVAAEQAHGQTLERELESQRTRTAYLEERWMESQQLVERLTQENAKQRSEVLQLRDELARVQARCAYAEKRLEQLLRDTLQTPPAHATSPPSATRFLPRSTEILGGGGAVAVGTRFEPATPTAPEENASFRARVRAYLGKQAAAGGSASRHPSPH</sequence>
<feature type="coiled-coil region" evidence="1">
    <location>
        <begin position="350"/>
        <end position="391"/>
    </location>
</feature>
<feature type="coiled-coil region" evidence="1">
    <location>
        <begin position="67"/>
        <end position="310"/>
    </location>
</feature>
<reference evidence="3 4" key="1">
    <citation type="submission" date="2022-07" db="EMBL/GenBank/DDBJ databases">
        <title>Genome-wide signatures of adaptation to extreme environments.</title>
        <authorList>
            <person name="Cho C.H."/>
            <person name="Yoon H.S."/>
        </authorList>
    </citation>
    <scope>NUCLEOTIDE SEQUENCE [LARGE SCALE GENOMIC DNA]</scope>
    <source>
        <strain evidence="3 4">DBV 063 E5</strain>
    </source>
</reference>
<evidence type="ECO:0000313" key="4">
    <source>
        <dbReference type="Proteomes" id="UP001301350"/>
    </source>
</evidence>
<name>A0AAV9J0E5_CYACA</name>
<proteinExistence type="predicted"/>
<accession>A0AAV9J0E5</accession>
<feature type="region of interest" description="Disordered" evidence="2">
    <location>
        <begin position="1"/>
        <end position="49"/>
    </location>
</feature>
<organism evidence="3 4">
    <name type="scientific">Cyanidium caldarium</name>
    <name type="common">Red alga</name>
    <dbReference type="NCBI Taxonomy" id="2771"/>
    <lineage>
        <taxon>Eukaryota</taxon>
        <taxon>Rhodophyta</taxon>
        <taxon>Bangiophyceae</taxon>
        <taxon>Cyanidiales</taxon>
        <taxon>Cyanidiaceae</taxon>
        <taxon>Cyanidium</taxon>
    </lineage>
</organism>
<protein>
    <submittedName>
        <fullName evidence="3">Uncharacterized protein</fullName>
    </submittedName>
</protein>
<keyword evidence="4" id="KW-1185">Reference proteome</keyword>
<gene>
    <name evidence="3" type="ORF">CDCA_CDCA15G4080</name>
</gene>
<evidence type="ECO:0000256" key="1">
    <source>
        <dbReference type="SAM" id="Coils"/>
    </source>
</evidence>
<dbReference type="EMBL" id="JANCYW010000015">
    <property type="protein sequence ID" value="KAK4538055.1"/>
    <property type="molecule type" value="Genomic_DNA"/>
</dbReference>
<dbReference type="AlphaFoldDB" id="A0AAV9J0E5"/>
<keyword evidence="1" id="KW-0175">Coiled coil</keyword>
<dbReference type="Proteomes" id="UP001301350">
    <property type="component" value="Unassembled WGS sequence"/>
</dbReference>
<comment type="caution">
    <text evidence="3">The sequence shown here is derived from an EMBL/GenBank/DDBJ whole genome shotgun (WGS) entry which is preliminary data.</text>
</comment>